<protein>
    <recommendedName>
        <fullName evidence="3">DUF1778 domain-containing protein</fullName>
    </recommendedName>
</protein>
<dbReference type="AlphaFoldDB" id="A0A5R8P758"/>
<evidence type="ECO:0008006" key="3">
    <source>
        <dbReference type="Google" id="ProtNLM"/>
    </source>
</evidence>
<proteinExistence type="predicted"/>
<sequence>MNTNGESFESRPTAEGCSQIEEATRAFGETVAELVGNATNQEPDRILGLPSRTLMSAEQFDAMLESLDVPDDAPELATLASRPRVYARK</sequence>
<dbReference type="RefSeq" id="WP_138459056.1">
    <property type="nucleotide sequence ID" value="NZ_VBUU01000052.1"/>
</dbReference>
<dbReference type="EMBL" id="VBUU01000052">
    <property type="protein sequence ID" value="TLF93541.1"/>
    <property type="molecule type" value="Genomic_DNA"/>
</dbReference>
<name>A0A5R8P758_9NOCA</name>
<gene>
    <name evidence="1" type="ORF">FEK35_29880</name>
</gene>
<accession>A0A5R8P758</accession>
<reference evidence="1 2" key="1">
    <citation type="submission" date="2019-05" db="EMBL/GenBank/DDBJ databases">
        <title>Genomes sequences of two Nocardia cyriacigeorgica environmental isolates, type strains Nocardia asteroides ATCC 19247 and Nocardia cyriacigeorgica DSM 44484.</title>
        <authorList>
            <person name="Vautrin F."/>
            <person name="Bergeron E."/>
            <person name="Dubost A."/>
            <person name="Abrouk D."/>
            <person name="Rodriguez Nava V."/>
            <person name="Pujic P."/>
        </authorList>
    </citation>
    <scope>NUCLEOTIDE SEQUENCE [LARGE SCALE GENOMIC DNA]</scope>
    <source>
        <strain evidence="1 2">EML 1456</strain>
    </source>
</reference>
<dbReference type="Proteomes" id="UP000308349">
    <property type="component" value="Unassembled WGS sequence"/>
</dbReference>
<evidence type="ECO:0000313" key="2">
    <source>
        <dbReference type="Proteomes" id="UP000308349"/>
    </source>
</evidence>
<dbReference type="OrthoDB" id="3431911at2"/>
<organism evidence="1 2">
    <name type="scientific">Nocardia cyriacigeorgica</name>
    <dbReference type="NCBI Taxonomy" id="135487"/>
    <lineage>
        <taxon>Bacteria</taxon>
        <taxon>Bacillati</taxon>
        <taxon>Actinomycetota</taxon>
        <taxon>Actinomycetes</taxon>
        <taxon>Mycobacteriales</taxon>
        <taxon>Nocardiaceae</taxon>
        <taxon>Nocardia</taxon>
    </lineage>
</organism>
<comment type="caution">
    <text evidence="1">The sequence shown here is derived from an EMBL/GenBank/DDBJ whole genome shotgun (WGS) entry which is preliminary data.</text>
</comment>
<evidence type="ECO:0000313" key="1">
    <source>
        <dbReference type="EMBL" id="TLF93541.1"/>
    </source>
</evidence>